<dbReference type="InterPro" id="IPR051554">
    <property type="entry name" value="Acetyltransferase_Eis"/>
</dbReference>
<evidence type="ECO:0000259" key="2">
    <source>
        <dbReference type="PROSITE" id="PS51186"/>
    </source>
</evidence>
<reference evidence="4" key="1">
    <citation type="submission" date="2019-10" db="EMBL/GenBank/DDBJ databases">
        <title>Lacipirellula parvula gen. nov., sp. nov., representing a lineage of planctomycetes widespread in freshwater anoxic habitats, and description of the family Lacipirellulaceae.</title>
        <authorList>
            <person name="Dedysh S.N."/>
            <person name="Kulichevskaya I.S."/>
            <person name="Beletsky A.V."/>
            <person name="Rakitin A.L."/>
            <person name="Mardanov A.V."/>
            <person name="Ivanova A.A."/>
            <person name="Saltykova V.X."/>
            <person name="Rijpstra W.I.C."/>
            <person name="Sinninghe Damste J.S."/>
            <person name="Ravin N.V."/>
        </authorList>
    </citation>
    <scope>NUCLEOTIDE SEQUENCE [LARGE SCALE GENOMIC DNA]</scope>
    <source>
        <strain evidence="4">PX69</strain>
    </source>
</reference>
<gene>
    <name evidence="3" type="ORF">PLANPX_1124</name>
</gene>
<dbReference type="RefSeq" id="WP_152097649.1">
    <property type="nucleotide sequence ID" value="NZ_AP021861.1"/>
</dbReference>
<evidence type="ECO:0000256" key="1">
    <source>
        <dbReference type="SAM" id="MobiDB-lite"/>
    </source>
</evidence>
<feature type="region of interest" description="Disordered" evidence="1">
    <location>
        <begin position="1"/>
        <end position="39"/>
    </location>
</feature>
<dbReference type="AlphaFoldDB" id="A0A5K7X6R3"/>
<keyword evidence="4" id="KW-1185">Reference proteome</keyword>
<accession>A0A5K7X6R3</accession>
<feature type="compositionally biased region" description="Low complexity" evidence="1">
    <location>
        <begin position="18"/>
        <end position="29"/>
    </location>
</feature>
<dbReference type="GO" id="GO:0034069">
    <property type="term" value="F:aminoglycoside N-acetyltransferase activity"/>
    <property type="evidence" value="ECO:0007669"/>
    <property type="project" value="TreeGrafter"/>
</dbReference>
<evidence type="ECO:0000313" key="3">
    <source>
        <dbReference type="EMBL" id="BBO31512.1"/>
    </source>
</evidence>
<dbReference type="PANTHER" id="PTHR37817:SF1">
    <property type="entry name" value="N-ACETYLTRANSFERASE EIS"/>
    <property type="match status" value="1"/>
</dbReference>
<dbReference type="Proteomes" id="UP000326837">
    <property type="component" value="Chromosome"/>
</dbReference>
<dbReference type="PANTHER" id="PTHR37817">
    <property type="entry name" value="N-ACETYLTRANSFERASE EIS"/>
    <property type="match status" value="1"/>
</dbReference>
<dbReference type="InterPro" id="IPR016181">
    <property type="entry name" value="Acyl_CoA_acyltransferase"/>
</dbReference>
<organism evidence="3 4">
    <name type="scientific">Lacipirellula parvula</name>
    <dbReference type="NCBI Taxonomy" id="2650471"/>
    <lineage>
        <taxon>Bacteria</taxon>
        <taxon>Pseudomonadati</taxon>
        <taxon>Planctomycetota</taxon>
        <taxon>Planctomycetia</taxon>
        <taxon>Pirellulales</taxon>
        <taxon>Lacipirellulaceae</taxon>
        <taxon>Lacipirellula</taxon>
    </lineage>
</organism>
<protein>
    <recommendedName>
        <fullName evidence="2">N-acetyltransferase domain-containing protein</fullName>
    </recommendedName>
</protein>
<dbReference type="SUPFAM" id="SSF55729">
    <property type="entry name" value="Acyl-CoA N-acyltransferases (Nat)"/>
    <property type="match status" value="1"/>
</dbReference>
<dbReference type="KEGG" id="lpav:PLANPX_1124"/>
<sequence>MSAPASRNHGKADRGDAESSPASGPSSHHGNGRSLLRSDRTAVRELPYGGRIVTANAGDHPLIVQLLTHARQAAIADDFQSRLDEPGYRPSNRLLVNRDKALLAHVHLASHIAWFDGQRIPVVKLEDFAVLPEYRSSVYDRDLLAAAEQIAAAEGAVVGLVLADRPDWFERQGWSSLRGQGHTRANARAVLAHLDAHEGARKRRKSPLHVRTWRHFELDAVRSVYEATASGLWGPLFRSEEVWQWLIGRKAQDQVLFAVDPLPGAPLNGDSGIGITGEAAGYAVVRGSAIVEMMTLSNHPSARVQLLARACRDAIDRDHHSISLYTPASDPLHELMVTAGGAWISDRRESGPRLMMRLLSPERWIERCYSLWRERAQEANVPRPTEIGFITPDAAHLFTLTRRSARLEPMATRPVDWVECSRATFESLLVGNLALSEAVERGELRLSSPELAGTLAAVFAPRLFWQSPLEFMRL</sequence>
<dbReference type="GO" id="GO:0030649">
    <property type="term" value="P:aminoglycoside antibiotic catabolic process"/>
    <property type="evidence" value="ECO:0007669"/>
    <property type="project" value="TreeGrafter"/>
</dbReference>
<dbReference type="InterPro" id="IPR000182">
    <property type="entry name" value="GNAT_dom"/>
</dbReference>
<feature type="domain" description="N-acetyltransferase" evidence="2">
    <location>
        <begin position="50"/>
        <end position="197"/>
    </location>
</feature>
<proteinExistence type="predicted"/>
<name>A0A5K7X6R3_9BACT</name>
<evidence type="ECO:0000313" key="4">
    <source>
        <dbReference type="Proteomes" id="UP000326837"/>
    </source>
</evidence>
<dbReference type="Gene3D" id="3.40.630.30">
    <property type="match status" value="1"/>
</dbReference>
<dbReference type="EMBL" id="AP021861">
    <property type="protein sequence ID" value="BBO31512.1"/>
    <property type="molecule type" value="Genomic_DNA"/>
</dbReference>
<dbReference type="PROSITE" id="PS51186">
    <property type="entry name" value="GNAT"/>
    <property type="match status" value="1"/>
</dbReference>